<proteinExistence type="predicted"/>
<dbReference type="InterPro" id="IPR019775">
    <property type="entry name" value="WD40_repeat_CS"/>
</dbReference>
<evidence type="ECO:0000313" key="11">
    <source>
        <dbReference type="Proteomes" id="UP001281761"/>
    </source>
</evidence>
<dbReference type="Proteomes" id="UP001281761">
    <property type="component" value="Unassembled WGS sequence"/>
</dbReference>
<accession>A0ABQ9Y4T1</accession>
<evidence type="ECO:0000256" key="2">
    <source>
        <dbReference type="ARBA" id="ARBA00022517"/>
    </source>
</evidence>
<feature type="region of interest" description="Disordered" evidence="8">
    <location>
        <begin position="283"/>
        <end position="327"/>
    </location>
</feature>
<sequence length="562" mass="64065">MRIESGAFATSYADDEIQWSFDYDSIHPLTNRLKPKSSFLPSKHEAKRVAELVRKIEAGHFDQKEKEEEDVFELWPEDTDPSQWKPRHKRLEAPPIRLPGHAESYNPPTEYLFTEEEKKEWEETEPEDRVIPFIPQKFDTLRHVPAYEGILRDQYQRYLDLHAFPRLEKRRVQIDPDSLLPSLPQPSDLLPFPQKLSIEFKGHTQPVTAVTCDPHNGEYMASGAYDGTLRVWDVLSGRSVRSIKFNAPIEDIAWNPMYSIIAVASGNMVYLYSPNLNPISNEKTNLMLRTDRRDKRDEDGEDGDNKDPKSKSILKWRTPDSESKQNGVLLERQHPKPVLNLAWHPQGIFLSCVSSDNSASSLYIHNIATRKTAQPSNKRKLVRCGMFHPAKQQYFVAYLKHIEIHSLDKTDSVRKLRGTMTNITSMCIHPTGDHLIASSAEGKISWYDLNSDSNLPFRVLAASSTQFYRVSFHPAYPLFAGSTLKGTIQVVHGSVTTDPTVPPLIVPVKLLFGPKRITIRRGDDGEIESKEAGVPSSRCCAFHSRQPWIFGGFDDGVVRMYI</sequence>
<evidence type="ECO:0000259" key="9">
    <source>
        <dbReference type="SMART" id="SM01035"/>
    </source>
</evidence>
<dbReference type="InterPro" id="IPR001680">
    <property type="entry name" value="WD40_rpt"/>
</dbReference>
<dbReference type="PANTHER" id="PTHR17605">
    <property type="entry name" value="RIBOSOME BIOGENESIS PROTEIN BOP1 BLOCK OF PROLIFERATION 1 PROTEIN"/>
    <property type="match status" value="1"/>
</dbReference>
<evidence type="ECO:0000256" key="4">
    <source>
        <dbReference type="ARBA" id="ARBA00022574"/>
    </source>
</evidence>
<dbReference type="SUPFAM" id="SSF50978">
    <property type="entry name" value="WD40 repeat-like"/>
    <property type="match status" value="1"/>
</dbReference>
<dbReference type="Pfam" id="PF08145">
    <property type="entry name" value="BOP1NT"/>
    <property type="match status" value="1"/>
</dbReference>
<dbReference type="Pfam" id="PF00400">
    <property type="entry name" value="WD40"/>
    <property type="match status" value="3"/>
</dbReference>
<keyword evidence="5" id="KW-0677">Repeat</keyword>
<name>A0ABQ9Y4T1_9EUKA</name>
<comment type="subcellular location">
    <subcellularLocation>
        <location evidence="1">Nucleus</location>
        <location evidence="1">Nucleolus</location>
    </subcellularLocation>
</comment>
<keyword evidence="3" id="KW-0698">rRNA processing</keyword>
<dbReference type="InterPro" id="IPR015943">
    <property type="entry name" value="WD40/YVTN_repeat-like_dom_sf"/>
</dbReference>
<keyword evidence="4 7" id="KW-0853">WD repeat</keyword>
<keyword evidence="2" id="KW-0690">Ribosome biogenesis</keyword>
<keyword evidence="6" id="KW-0539">Nucleus</keyword>
<dbReference type="InterPro" id="IPR012953">
    <property type="entry name" value="BOP1_N_dom"/>
</dbReference>
<evidence type="ECO:0000256" key="7">
    <source>
        <dbReference type="PROSITE-ProRule" id="PRU00221"/>
    </source>
</evidence>
<dbReference type="InterPro" id="IPR028598">
    <property type="entry name" value="BOP1/Erb1"/>
</dbReference>
<organism evidence="10 11">
    <name type="scientific">Blattamonas nauphoetae</name>
    <dbReference type="NCBI Taxonomy" id="2049346"/>
    <lineage>
        <taxon>Eukaryota</taxon>
        <taxon>Metamonada</taxon>
        <taxon>Preaxostyla</taxon>
        <taxon>Oxymonadida</taxon>
        <taxon>Blattamonas</taxon>
    </lineage>
</organism>
<evidence type="ECO:0000256" key="1">
    <source>
        <dbReference type="ARBA" id="ARBA00004604"/>
    </source>
</evidence>
<dbReference type="Gene3D" id="2.130.10.10">
    <property type="entry name" value="YVTN repeat-like/Quinoprotein amine dehydrogenase"/>
    <property type="match status" value="1"/>
</dbReference>
<evidence type="ECO:0000256" key="3">
    <source>
        <dbReference type="ARBA" id="ARBA00022552"/>
    </source>
</evidence>
<keyword evidence="11" id="KW-1185">Reference proteome</keyword>
<evidence type="ECO:0000256" key="8">
    <source>
        <dbReference type="SAM" id="MobiDB-lite"/>
    </source>
</evidence>
<protein>
    <submittedName>
        <fullName evidence="10">Ribosome biogenesis protein bop1</fullName>
    </submittedName>
</protein>
<dbReference type="PANTHER" id="PTHR17605:SF0">
    <property type="entry name" value="RIBOSOME BIOGENESIS PROTEIN BOP1"/>
    <property type="match status" value="1"/>
</dbReference>
<comment type="caution">
    <text evidence="10">The sequence shown here is derived from an EMBL/GenBank/DDBJ whole genome shotgun (WGS) entry which is preliminary data.</text>
</comment>
<evidence type="ECO:0000256" key="6">
    <source>
        <dbReference type="ARBA" id="ARBA00023242"/>
    </source>
</evidence>
<dbReference type="PROSITE" id="PS50082">
    <property type="entry name" value="WD_REPEATS_2"/>
    <property type="match status" value="1"/>
</dbReference>
<dbReference type="PROSITE" id="PS00678">
    <property type="entry name" value="WD_REPEATS_1"/>
    <property type="match status" value="1"/>
</dbReference>
<evidence type="ECO:0000256" key="5">
    <source>
        <dbReference type="ARBA" id="ARBA00022737"/>
    </source>
</evidence>
<evidence type="ECO:0000313" key="10">
    <source>
        <dbReference type="EMBL" id="KAK2958750.1"/>
    </source>
</evidence>
<feature type="repeat" description="WD" evidence="7">
    <location>
        <begin position="200"/>
        <end position="242"/>
    </location>
</feature>
<feature type="compositionally biased region" description="Basic and acidic residues" evidence="8">
    <location>
        <begin position="289"/>
        <end position="310"/>
    </location>
</feature>
<dbReference type="PROSITE" id="PS50294">
    <property type="entry name" value="WD_REPEATS_REGION"/>
    <property type="match status" value="1"/>
</dbReference>
<dbReference type="InterPro" id="IPR036322">
    <property type="entry name" value="WD40_repeat_dom_sf"/>
</dbReference>
<reference evidence="10 11" key="1">
    <citation type="journal article" date="2022" name="bioRxiv">
        <title>Genomics of Preaxostyla Flagellates Illuminates Evolutionary Transitions and the Path Towards Mitochondrial Loss.</title>
        <authorList>
            <person name="Novak L.V.F."/>
            <person name="Treitli S.C."/>
            <person name="Pyrih J."/>
            <person name="Halakuc P."/>
            <person name="Pipaliya S.V."/>
            <person name="Vacek V."/>
            <person name="Brzon O."/>
            <person name="Soukal P."/>
            <person name="Eme L."/>
            <person name="Dacks J.B."/>
            <person name="Karnkowska A."/>
            <person name="Elias M."/>
            <person name="Hampl V."/>
        </authorList>
    </citation>
    <scope>NUCLEOTIDE SEQUENCE [LARGE SCALE GENOMIC DNA]</scope>
    <source>
        <strain evidence="10">NAU3</strain>
        <tissue evidence="10">Gut</tissue>
    </source>
</reference>
<gene>
    <name evidence="10" type="ORF">BLNAU_6253</name>
</gene>
<feature type="domain" description="BOP1 N-terminal" evidence="9">
    <location>
        <begin position="1"/>
        <end position="193"/>
    </location>
</feature>
<dbReference type="SMART" id="SM00320">
    <property type="entry name" value="WD40"/>
    <property type="match status" value="6"/>
</dbReference>
<dbReference type="SMART" id="SM01035">
    <property type="entry name" value="BOP1NT"/>
    <property type="match status" value="1"/>
</dbReference>
<dbReference type="EMBL" id="JARBJD010000035">
    <property type="protein sequence ID" value="KAK2958750.1"/>
    <property type="molecule type" value="Genomic_DNA"/>
</dbReference>